<accession>A0A084B5R2</accession>
<dbReference type="HOGENOM" id="CLU_540842_0_0_1"/>
<reference evidence="1 2" key="1">
    <citation type="journal article" date="2014" name="BMC Genomics">
        <title>Comparative genome sequencing reveals chemotype-specific gene clusters in the toxigenic black mold Stachybotrys.</title>
        <authorList>
            <person name="Semeiks J."/>
            <person name="Borek D."/>
            <person name="Otwinowski Z."/>
            <person name="Grishin N.V."/>
        </authorList>
    </citation>
    <scope>NUCLEOTIDE SEQUENCE [LARGE SCALE GENOMIC DNA]</scope>
    <source>
        <strain evidence="2">CBS 109288 / IBT 7711</strain>
    </source>
</reference>
<sequence>MIKKLLLPKTMSSIFSRCKFLSLCIILNDTDFMHRWYWVKQNRIGSFEESKALAFQEGAQFPEIHELKDFWRFYKDQSTGKLGARPVAKTLLSRAKQFKAGFTRLTKAELSGEDTHEVNSWIKNVLPFEEGSGVKNIERAKFNYKPVDLDRNLKSLWTREDLKFTHERSRFQVHFLLLLFCQTGARRGGLLTGIKYKDIRLVLQRNAKGDRQFIFKLDQRKVKGNKDPDNKSFGAAGREHPMLRYNAIWFLLLFAIADRALHHGLFIQILQGDGDGPIEWNEDVQDHYICQLVDRQGTLDPTKPMSPSLFDQTMRQLFMSEYDQARVSMHMVRRELGKQLDERYTETERSQHLLQADKNVFGQSYVAFVSSCDGFAAFMREKPDHTAVEYFQGISQFWQPGLPTRILAEHRAQVKRNAEIMEYNRKLQDATDEFTIDRLSKDRQNAIKRLEKLALNEYRSKRMKEMRQDRLLHGFKSTALNDDMNPLYDVMPELGRTAGAMANDSPLSQKEELEIMQSMLSLLTNPWTVFYPPEEMPNNGACPYCNEKVDW</sequence>
<dbReference type="AlphaFoldDB" id="A0A084B5R2"/>
<evidence type="ECO:0000313" key="2">
    <source>
        <dbReference type="Proteomes" id="UP000028045"/>
    </source>
</evidence>
<evidence type="ECO:0000313" key="1">
    <source>
        <dbReference type="EMBL" id="KEY72891.1"/>
    </source>
</evidence>
<name>A0A084B5R2_STACB</name>
<dbReference type="InterPro" id="IPR021842">
    <property type="entry name" value="DUF3435"/>
</dbReference>
<dbReference type="PANTHER" id="PTHR37535">
    <property type="entry name" value="FLUG DOMAIN PROTEIN"/>
    <property type="match status" value="1"/>
</dbReference>
<dbReference type="Pfam" id="PF11917">
    <property type="entry name" value="DUF3435"/>
    <property type="match status" value="1"/>
</dbReference>
<dbReference type="PANTHER" id="PTHR37535:SF3">
    <property type="entry name" value="FLUG DOMAIN-CONTAINING PROTEIN"/>
    <property type="match status" value="1"/>
</dbReference>
<proteinExistence type="predicted"/>
<dbReference type="OrthoDB" id="5135310at2759"/>
<keyword evidence="2" id="KW-1185">Reference proteome</keyword>
<protein>
    <submittedName>
        <fullName evidence="1">Uncharacterized protein</fullName>
    </submittedName>
</protein>
<dbReference type="Proteomes" id="UP000028045">
    <property type="component" value="Unassembled WGS sequence"/>
</dbReference>
<gene>
    <name evidence="1" type="ORF">S7711_06722</name>
</gene>
<organism evidence="1 2">
    <name type="scientific">Stachybotrys chartarum (strain CBS 109288 / IBT 7711)</name>
    <name type="common">Toxic black mold</name>
    <name type="synonym">Stilbospora chartarum</name>
    <dbReference type="NCBI Taxonomy" id="1280523"/>
    <lineage>
        <taxon>Eukaryota</taxon>
        <taxon>Fungi</taxon>
        <taxon>Dikarya</taxon>
        <taxon>Ascomycota</taxon>
        <taxon>Pezizomycotina</taxon>
        <taxon>Sordariomycetes</taxon>
        <taxon>Hypocreomycetidae</taxon>
        <taxon>Hypocreales</taxon>
        <taxon>Stachybotryaceae</taxon>
        <taxon>Stachybotrys</taxon>
    </lineage>
</organism>
<dbReference type="EMBL" id="KL647988">
    <property type="protein sequence ID" value="KEY72891.1"/>
    <property type="molecule type" value="Genomic_DNA"/>
</dbReference>